<sequence length="84" mass="9942">MLNVSVELSEEDVFEVVLRYRSTNKCRKDKMKTKKNKLNRIWKEKKYKYNVVSKGQEMVISDLYTHNLRNLIDGVDSLITSEIS</sequence>
<organism evidence="1 2">
    <name type="scientific">Popillia japonica</name>
    <name type="common">Japanese beetle</name>
    <dbReference type="NCBI Taxonomy" id="7064"/>
    <lineage>
        <taxon>Eukaryota</taxon>
        <taxon>Metazoa</taxon>
        <taxon>Ecdysozoa</taxon>
        <taxon>Arthropoda</taxon>
        <taxon>Hexapoda</taxon>
        <taxon>Insecta</taxon>
        <taxon>Pterygota</taxon>
        <taxon>Neoptera</taxon>
        <taxon>Endopterygota</taxon>
        <taxon>Coleoptera</taxon>
        <taxon>Polyphaga</taxon>
        <taxon>Scarabaeiformia</taxon>
        <taxon>Scarabaeidae</taxon>
        <taxon>Rutelinae</taxon>
        <taxon>Popillia</taxon>
    </lineage>
</organism>
<accession>A0AAW1LFN3</accession>
<protein>
    <submittedName>
        <fullName evidence="1">Uncharacterized protein</fullName>
    </submittedName>
</protein>
<keyword evidence="2" id="KW-1185">Reference proteome</keyword>
<evidence type="ECO:0000313" key="2">
    <source>
        <dbReference type="Proteomes" id="UP001458880"/>
    </source>
</evidence>
<reference evidence="1 2" key="1">
    <citation type="journal article" date="2024" name="BMC Genomics">
        <title>De novo assembly and annotation of Popillia japonica's genome with initial clues to its potential as an invasive pest.</title>
        <authorList>
            <person name="Cucini C."/>
            <person name="Boschi S."/>
            <person name="Funari R."/>
            <person name="Cardaioli E."/>
            <person name="Iannotti N."/>
            <person name="Marturano G."/>
            <person name="Paoli F."/>
            <person name="Bruttini M."/>
            <person name="Carapelli A."/>
            <person name="Frati F."/>
            <person name="Nardi F."/>
        </authorList>
    </citation>
    <scope>NUCLEOTIDE SEQUENCE [LARGE SCALE GENOMIC DNA]</scope>
    <source>
        <strain evidence="1">DMR45628</strain>
    </source>
</reference>
<name>A0AAW1LFN3_POPJA</name>
<proteinExistence type="predicted"/>
<dbReference type="AlphaFoldDB" id="A0AAW1LFN3"/>
<comment type="caution">
    <text evidence="1">The sequence shown here is derived from an EMBL/GenBank/DDBJ whole genome shotgun (WGS) entry which is preliminary data.</text>
</comment>
<dbReference type="Proteomes" id="UP001458880">
    <property type="component" value="Unassembled WGS sequence"/>
</dbReference>
<dbReference type="EMBL" id="JASPKY010000121">
    <property type="protein sequence ID" value="KAK9732219.1"/>
    <property type="molecule type" value="Genomic_DNA"/>
</dbReference>
<evidence type="ECO:0000313" key="1">
    <source>
        <dbReference type="EMBL" id="KAK9732219.1"/>
    </source>
</evidence>
<gene>
    <name evidence="1" type="ORF">QE152_g13075</name>
</gene>